<evidence type="ECO:0000259" key="3">
    <source>
        <dbReference type="PROSITE" id="PS50110"/>
    </source>
</evidence>
<dbReference type="EMBL" id="AP027151">
    <property type="protein sequence ID" value="BDV42575.1"/>
    <property type="molecule type" value="Genomic_DNA"/>
</dbReference>
<feature type="modified residue" description="4-aspartylphosphate" evidence="1">
    <location>
        <position position="272"/>
    </location>
</feature>
<feature type="region of interest" description="Disordered" evidence="2">
    <location>
        <begin position="173"/>
        <end position="193"/>
    </location>
</feature>
<keyword evidence="1" id="KW-0597">Phosphoprotein</keyword>
<evidence type="ECO:0000256" key="2">
    <source>
        <dbReference type="SAM" id="MobiDB-lite"/>
    </source>
</evidence>
<protein>
    <recommendedName>
        <fullName evidence="3">Response regulatory domain-containing protein</fullName>
    </recommendedName>
</protein>
<dbReference type="Pfam" id="PF00072">
    <property type="entry name" value="Response_reg"/>
    <property type="match status" value="1"/>
</dbReference>
<dbReference type="InterPro" id="IPR025497">
    <property type="entry name" value="PatA-like_N"/>
</dbReference>
<dbReference type="SUPFAM" id="SSF55781">
    <property type="entry name" value="GAF domain-like"/>
    <property type="match status" value="1"/>
</dbReference>
<dbReference type="Gene3D" id="3.30.450.40">
    <property type="match status" value="1"/>
</dbReference>
<dbReference type="SUPFAM" id="SSF52172">
    <property type="entry name" value="CheY-like"/>
    <property type="match status" value="1"/>
</dbReference>
<evidence type="ECO:0000256" key="1">
    <source>
        <dbReference type="PROSITE-ProRule" id="PRU00169"/>
    </source>
</evidence>
<accession>A0ABN6VTU8</accession>
<name>A0ABN6VTU8_9BACT</name>
<evidence type="ECO:0000313" key="5">
    <source>
        <dbReference type="Proteomes" id="UP001317705"/>
    </source>
</evidence>
<feature type="domain" description="Response regulatory" evidence="3">
    <location>
        <begin position="219"/>
        <end position="342"/>
    </location>
</feature>
<dbReference type="InterPro" id="IPR011006">
    <property type="entry name" value="CheY-like_superfamily"/>
</dbReference>
<dbReference type="Gene3D" id="3.40.50.2300">
    <property type="match status" value="1"/>
</dbReference>
<evidence type="ECO:0000313" key="4">
    <source>
        <dbReference type="EMBL" id="BDV42575.1"/>
    </source>
</evidence>
<organism evidence="4 5">
    <name type="scientific">Geotalea uraniireducens</name>
    <dbReference type="NCBI Taxonomy" id="351604"/>
    <lineage>
        <taxon>Bacteria</taxon>
        <taxon>Pseudomonadati</taxon>
        <taxon>Thermodesulfobacteriota</taxon>
        <taxon>Desulfuromonadia</taxon>
        <taxon>Geobacterales</taxon>
        <taxon>Geobacteraceae</taxon>
        <taxon>Geotalea</taxon>
    </lineage>
</organism>
<dbReference type="InterPro" id="IPR001789">
    <property type="entry name" value="Sig_transdc_resp-reg_receiver"/>
</dbReference>
<dbReference type="PANTHER" id="PTHR36304:SF4">
    <property type="entry name" value="DUF4388 DOMAIN-CONTAINING PROTEIN"/>
    <property type="match status" value="1"/>
</dbReference>
<keyword evidence="5" id="KW-1185">Reference proteome</keyword>
<dbReference type="PROSITE" id="PS50110">
    <property type="entry name" value="RESPONSE_REGULATORY"/>
    <property type="match status" value="1"/>
</dbReference>
<dbReference type="InterPro" id="IPR029016">
    <property type="entry name" value="GAF-like_dom_sf"/>
</dbReference>
<dbReference type="Pfam" id="PF14332">
    <property type="entry name" value="DUF4388"/>
    <property type="match status" value="1"/>
</dbReference>
<proteinExistence type="predicted"/>
<dbReference type="RefSeq" id="WP_282003118.1">
    <property type="nucleotide sequence ID" value="NZ_AP027151.1"/>
</dbReference>
<reference evidence="4 5" key="1">
    <citation type="submission" date="2022-12" db="EMBL/GenBank/DDBJ databases">
        <title>Polyphasic characterization of Geotalea uranireducens NIT-SL11 newly isolated from a complex of sewage sludge and microbially reduced graphene oxide.</title>
        <authorList>
            <person name="Xie L."/>
            <person name="Yoshida N."/>
            <person name="Meng L."/>
        </authorList>
    </citation>
    <scope>NUCLEOTIDE SEQUENCE [LARGE SCALE GENOMIC DNA]</scope>
    <source>
        <strain evidence="4 5">NIT-SL11</strain>
    </source>
</reference>
<sequence>MSLVGNLEDLGLGEILQIVSLSRKSGILRLHSRGRQGTIVFRLGQVIQATSSTHQDNLGEALIRKGAIDLATLRSALAYQDREGFRERLGSILCNHHDVPAEIVEEVVREQIESVVYSLFAWAEGTFDFELQENLEAVDAIRLDPMQFMLSQGLNPQFLAIEGSRIVDEQRHFDAQPSPVPPGSGQPEAGRHEPDVDEAFDLLQMSPPARAVLPEADVPLVLVDDDEDTLRELTVLLNRNGFRVFPFARSEDTLIQVDSLHRQGEQPLVVVDLIMPRMDGTGILGGMELLELLRSNFPTLRVLVVSDYHNLEAERRIGQMGYPFILKPRRAQLADYQELAAFAPLFLDNLATLMAGKAVPCPSDVVNLADELRLELGEDFAVMSERVEPSTGISLLRSMLSELNDPGLGGGITLLVLRFAAEFVNRAVIFVVKRDEIVGLGQFGIADREGSADEQVRQLRIPRDADSVFAEVLEAGHPAVIRPEQIFWNRYLFDKLGDGLPDEVFLGPIVSEGRVVAVLYGDNLPELKPICNTESLEIFLSQAGIAMEKALLARKLQENSREGL</sequence>
<gene>
    <name evidence="4" type="ORF">GURASL_14980</name>
</gene>
<dbReference type="CDD" id="cd00156">
    <property type="entry name" value="REC"/>
    <property type="match status" value="1"/>
</dbReference>
<dbReference type="Proteomes" id="UP001317705">
    <property type="component" value="Chromosome"/>
</dbReference>
<dbReference type="PANTHER" id="PTHR36304">
    <property type="entry name" value="DOMAIN GTPASE-ACTIVATING PROTEIN, PUTATIVE-RELATED-RELATED"/>
    <property type="match status" value="1"/>
</dbReference>